<proteinExistence type="predicted"/>
<evidence type="ECO:0000313" key="1">
    <source>
        <dbReference type="EMBL" id="GAA4424636.1"/>
    </source>
</evidence>
<gene>
    <name evidence="1" type="ORF">GCM10023090_18450</name>
</gene>
<protein>
    <submittedName>
        <fullName evidence="1">Uncharacterized protein</fullName>
    </submittedName>
</protein>
<dbReference type="EMBL" id="BAABEX010000012">
    <property type="protein sequence ID" value="GAA4424636.1"/>
    <property type="molecule type" value="Genomic_DNA"/>
</dbReference>
<organism evidence="1 2">
    <name type="scientific">Acidovorax lacteus</name>
    <dbReference type="NCBI Taxonomy" id="1924988"/>
    <lineage>
        <taxon>Bacteria</taxon>
        <taxon>Pseudomonadati</taxon>
        <taxon>Pseudomonadota</taxon>
        <taxon>Betaproteobacteria</taxon>
        <taxon>Burkholderiales</taxon>
        <taxon>Comamonadaceae</taxon>
        <taxon>Acidovorax</taxon>
    </lineage>
</organism>
<name>A0ABP8L9C8_9BURK</name>
<comment type="caution">
    <text evidence="1">The sequence shown here is derived from an EMBL/GenBank/DDBJ whole genome shotgun (WGS) entry which is preliminary data.</text>
</comment>
<keyword evidence="2" id="KW-1185">Reference proteome</keyword>
<evidence type="ECO:0000313" key="2">
    <source>
        <dbReference type="Proteomes" id="UP001501788"/>
    </source>
</evidence>
<accession>A0ABP8L9C8</accession>
<reference evidence="2" key="1">
    <citation type="journal article" date="2019" name="Int. J. Syst. Evol. Microbiol.">
        <title>The Global Catalogue of Microorganisms (GCM) 10K type strain sequencing project: providing services to taxonomists for standard genome sequencing and annotation.</title>
        <authorList>
            <consortium name="The Broad Institute Genomics Platform"/>
            <consortium name="The Broad Institute Genome Sequencing Center for Infectious Disease"/>
            <person name="Wu L."/>
            <person name="Ma J."/>
        </authorList>
    </citation>
    <scope>NUCLEOTIDE SEQUENCE [LARGE SCALE GENOMIC DNA]</scope>
    <source>
        <strain evidence="2">JCM 31890</strain>
    </source>
</reference>
<dbReference type="Proteomes" id="UP001501788">
    <property type="component" value="Unassembled WGS sequence"/>
</dbReference>
<dbReference type="RefSeq" id="WP_345063750.1">
    <property type="nucleotide sequence ID" value="NZ_BAABEX010000012.1"/>
</dbReference>
<sequence>MHSTHIYRAAIADLRGLLAKIGRREFRAYGYAALLREYRGIVRNGAAA</sequence>